<evidence type="ECO:0000313" key="2">
    <source>
        <dbReference type="Proteomes" id="UP001604335"/>
    </source>
</evidence>
<dbReference type="PANTHER" id="PTHR42923">
    <property type="entry name" value="PROTOPORPHYRINOGEN OXIDASE"/>
    <property type="match status" value="1"/>
</dbReference>
<reference evidence="2" key="1">
    <citation type="journal article" date="2024" name="Algal Res.">
        <title>Biochemical, toxicological and genomic investigation of a high-biomass producing Limnothrix strain isolated from Italian shallow drinking water reservoir.</title>
        <authorList>
            <person name="Simonazzi M."/>
            <person name="Shishido T.K."/>
            <person name="Delbaje E."/>
            <person name="Wahlsten M."/>
            <person name="Fewer D.P."/>
            <person name="Sivonen K."/>
            <person name="Pezzolesi L."/>
            <person name="Pistocchi R."/>
        </authorList>
    </citation>
    <scope>NUCLEOTIDE SEQUENCE [LARGE SCALE GENOMIC DNA]</scope>
    <source>
        <strain evidence="2">LRLZ20PSL1</strain>
    </source>
</reference>
<dbReference type="Proteomes" id="UP001604335">
    <property type="component" value="Unassembled WGS sequence"/>
</dbReference>
<dbReference type="EMBL" id="JAZAQF010000006">
    <property type="protein sequence ID" value="MFG3816208.1"/>
    <property type="molecule type" value="Genomic_DNA"/>
</dbReference>
<keyword evidence="2" id="KW-1185">Reference proteome</keyword>
<evidence type="ECO:0000313" key="1">
    <source>
        <dbReference type="EMBL" id="MFG3816208.1"/>
    </source>
</evidence>
<dbReference type="Gene3D" id="3.50.50.60">
    <property type="entry name" value="FAD/NAD(P)-binding domain"/>
    <property type="match status" value="1"/>
</dbReference>
<comment type="caution">
    <text evidence="1">The sequence shown here is derived from an EMBL/GenBank/DDBJ whole genome shotgun (WGS) entry which is preliminary data.</text>
</comment>
<protein>
    <submittedName>
        <fullName evidence="1">FAD-dependent oxidoreductase</fullName>
    </submittedName>
</protein>
<dbReference type="RefSeq" id="WP_393009944.1">
    <property type="nucleotide sequence ID" value="NZ_JAZAQF010000006.1"/>
</dbReference>
<sequence length="701" mass="79178">MVKVVILGGGIAGMSAAHELIERGFAVEVYELKSIAGGKARSIKVPDSAAPGKQPLPGEHGFRFFPSFYRHVTDTMKRIPYQPPQGGKLRRVFDNLVDTTRLALAQYEDHKNLIILPDRFPQSLGDLILIFQALLQGATADLLPGELEFFAERVFQLLTSCPERRLGEYEKIGWWDYLDAQNKSIAYQNLLARGLTTSLVASRAELASTKTMGDIFLQLLLGIVDPSNSSADRVLNGPTNDVWIDPWLKYLKARGVDYHFSSRLRSIQTERDAQGNTKISGAIVTDLETKVDRFVTGDVYIAALPAEIIAGLISDDLIQGDPTFANLKRLGTSTAWMNGIQYYLNRDVPVTHGHVLYVDSPWALTSISQTKFWPEFPVEQFGDGQVRGIISAIPSNWGYFINPNTDEVGAINGTLGLKIPKPAQICNPEEIKEEVWEQMKRSLKEKGKPLLKDEDLHSWFLDPDIVHNCCDLATDPDKLDEVLNGALPDFFKDLFLWIHHQNREVNLEEIAEYLNVDQSQARLAVNALVAKGFVGPIPLPVPNEKLHLESSQLSQRFHERLGRERLLYKSRIGDPNANVNGEPLLVNLVNTWVLRPEAHTKIPNFFLASDYVRTNTDLATMEGANEAARRAVNAIIDAYQVKAPYCKIWELKEPIVFAVRRWSDYLRYKQGLPWNGKVSPWYLRLFFPFIALWQLINRWFS</sequence>
<organism evidence="1 2">
    <name type="scientific">Limnothrix redekei LRLZ20PSL1</name>
    <dbReference type="NCBI Taxonomy" id="3112953"/>
    <lineage>
        <taxon>Bacteria</taxon>
        <taxon>Bacillati</taxon>
        <taxon>Cyanobacteriota</taxon>
        <taxon>Cyanophyceae</taxon>
        <taxon>Pseudanabaenales</taxon>
        <taxon>Pseudanabaenaceae</taxon>
        <taxon>Limnothrix</taxon>
    </lineage>
</organism>
<dbReference type="InterPro" id="IPR036188">
    <property type="entry name" value="FAD/NAD-bd_sf"/>
</dbReference>
<dbReference type="PANTHER" id="PTHR42923:SF46">
    <property type="entry name" value="AMINE OXIDASE"/>
    <property type="match status" value="1"/>
</dbReference>
<dbReference type="Pfam" id="PF13450">
    <property type="entry name" value="NAD_binding_8"/>
    <property type="match status" value="1"/>
</dbReference>
<proteinExistence type="predicted"/>
<accession>A0ABW7C4P8</accession>
<gene>
    <name evidence="1" type="ORF">VPK24_01055</name>
</gene>
<name>A0ABW7C4P8_9CYAN</name>
<dbReference type="InterPro" id="IPR050464">
    <property type="entry name" value="Zeta_carotene_desat/Oxidored"/>
</dbReference>
<dbReference type="SUPFAM" id="SSF51905">
    <property type="entry name" value="FAD/NAD(P)-binding domain"/>
    <property type="match status" value="1"/>
</dbReference>